<evidence type="ECO:0000256" key="1">
    <source>
        <dbReference type="SAM" id="Phobius"/>
    </source>
</evidence>
<feature type="transmembrane region" description="Helical" evidence="1">
    <location>
        <begin position="29"/>
        <end position="47"/>
    </location>
</feature>
<dbReference type="RefSeq" id="WP_133320449.1">
    <property type="nucleotide sequence ID" value="NZ_SMTF01000001.1"/>
</dbReference>
<sequence>MRTAILIAIGLLLVWVVMDRVAAHRREGTAVALMVVWLAVVVWNLLTGMSHGYTFREELPIQLGILLPPVLLAWWMGRKRNQG</sequence>
<feature type="transmembrane region" description="Helical" evidence="1">
    <location>
        <begin position="59"/>
        <end position="77"/>
    </location>
</feature>
<dbReference type="Proteomes" id="UP000294796">
    <property type="component" value="Unassembled WGS sequence"/>
</dbReference>
<dbReference type="OrthoDB" id="5987065at2"/>
<dbReference type="AlphaFoldDB" id="A0A4R5U4Q8"/>
<keyword evidence="1" id="KW-1133">Transmembrane helix</keyword>
<evidence type="ECO:0000313" key="2">
    <source>
        <dbReference type="EMBL" id="TDK28629.1"/>
    </source>
</evidence>
<reference evidence="2 3" key="1">
    <citation type="submission" date="2019-03" db="EMBL/GenBank/DDBJ databases">
        <title>Luteimonas zhaokaii sp.nov., isolated from the rectal contents of Plateau pika in Yushu, Qinghai Province, China.</title>
        <authorList>
            <person name="Zhang G."/>
        </authorList>
    </citation>
    <scope>NUCLEOTIDE SEQUENCE [LARGE SCALE GENOMIC DNA]</scope>
    <source>
        <strain evidence="2 3">B9</strain>
    </source>
</reference>
<accession>A0A4R5U4Q8</accession>
<gene>
    <name evidence="2" type="ORF">E2F46_01745</name>
</gene>
<dbReference type="EMBL" id="SMTF01000001">
    <property type="protein sequence ID" value="TDK28629.1"/>
    <property type="molecule type" value="Genomic_DNA"/>
</dbReference>
<evidence type="ECO:0000313" key="3">
    <source>
        <dbReference type="Proteomes" id="UP000294796"/>
    </source>
</evidence>
<keyword evidence="1" id="KW-0472">Membrane</keyword>
<proteinExistence type="predicted"/>
<protein>
    <submittedName>
        <fullName evidence="2">Uncharacterized protein</fullName>
    </submittedName>
</protein>
<name>A0A4R5U4Q8_9GAMM</name>
<organism evidence="2 3">
    <name type="scientific">Luteimonas aestuarii</name>
    <dbReference type="NCBI Taxonomy" id="453837"/>
    <lineage>
        <taxon>Bacteria</taxon>
        <taxon>Pseudomonadati</taxon>
        <taxon>Pseudomonadota</taxon>
        <taxon>Gammaproteobacteria</taxon>
        <taxon>Lysobacterales</taxon>
        <taxon>Lysobacteraceae</taxon>
        <taxon>Luteimonas</taxon>
    </lineage>
</organism>
<keyword evidence="1" id="KW-0812">Transmembrane</keyword>
<comment type="caution">
    <text evidence="2">The sequence shown here is derived from an EMBL/GenBank/DDBJ whole genome shotgun (WGS) entry which is preliminary data.</text>
</comment>
<keyword evidence="3" id="KW-1185">Reference proteome</keyword>